<name>A0A6J4L5B4_9GAMM</name>
<evidence type="ECO:0000313" key="2">
    <source>
        <dbReference type="EMBL" id="CAA9323041.1"/>
    </source>
</evidence>
<feature type="non-terminal residue" evidence="2">
    <location>
        <position position="63"/>
    </location>
</feature>
<protein>
    <submittedName>
        <fullName evidence="2">Uncharacterized protein</fullName>
    </submittedName>
</protein>
<accession>A0A6J4L5B4</accession>
<feature type="region of interest" description="Disordered" evidence="1">
    <location>
        <begin position="1"/>
        <end position="34"/>
    </location>
</feature>
<dbReference type="EMBL" id="CADCUA010000342">
    <property type="protein sequence ID" value="CAA9323041.1"/>
    <property type="molecule type" value="Genomic_DNA"/>
</dbReference>
<reference evidence="2" key="1">
    <citation type="submission" date="2020-02" db="EMBL/GenBank/DDBJ databases">
        <authorList>
            <person name="Meier V. D."/>
        </authorList>
    </citation>
    <scope>NUCLEOTIDE SEQUENCE</scope>
    <source>
        <strain evidence="2">AVDCRST_MAG71</strain>
    </source>
</reference>
<feature type="non-terminal residue" evidence="2">
    <location>
        <position position="1"/>
    </location>
</feature>
<proteinExistence type="predicted"/>
<organism evidence="2">
    <name type="scientific">uncultured Lysobacter sp</name>
    <dbReference type="NCBI Taxonomy" id="271060"/>
    <lineage>
        <taxon>Bacteria</taxon>
        <taxon>Pseudomonadati</taxon>
        <taxon>Pseudomonadota</taxon>
        <taxon>Gammaproteobacteria</taxon>
        <taxon>Lysobacterales</taxon>
        <taxon>Lysobacteraceae</taxon>
        <taxon>Lysobacter</taxon>
        <taxon>environmental samples</taxon>
    </lineage>
</organism>
<evidence type="ECO:0000256" key="1">
    <source>
        <dbReference type="SAM" id="MobiDB-lite"/>
    </source>
</evidence>
<dbReference type="AlphaFoldDB" id="A0A6J4L5B4"/>
<gene>
    <name evidence="2" type="ORF">AVDCRST_MAG71-1370</name>
</gene>
<sequence>ERSDLPVLHLPPAPAEPRQRRCDDAPPGQARTRFRHRLRLEQRLREDPALRVQLDRSALPLRL</sequence>